<keyword evidence="5 7" id="KW-0456">Lyase</keyword>
<dbReference type="EC" id="4.2.1.47" evidence="4 7"/>
<dbReference type="GO" id="GO:0042351">
    <property type="term" value="P:'de novo' GDP-L-fucose biosynthetic process"/>
    <property type="evidence" value="ECO:0007669"/>
    <property type="project" value="TreeGrafter"/>
</dbReference>
<keyword evidence="7" id="KW-0521">NADP</keyword>
<evidence type="ECO:0000313" key="9">
    <source>
        <dbReference type="EMBL" id="GAK57306.1"/>
    </source>
</evidence>
<comment type="function">
    <text evidence="6 7">Catalyzes the conversion of GDP-D-mannose to GDP-4-dehydro-6-deoxy-D-mannose.</text>
</comment>
<dbReference type="STRING" id="1499967.U27_04271"/>
<dbReference type="Gene3D" id="3.90.25.10">
    <property type="entry name" value="UDP-galactose 4-epimerase, domain 1"/>
    <property type="match status" value="1"/>
</dbReference>
<dbReference type="Pfam" id="PF16363">
    <property type="entry name" value="GDP_Man_Dehyd"/>
    <property type="match status" value="1"/>
</dbReference>
<evidence type="ECO:0000256" key="2">
    <source>
        <dbReference type="ARBA" id="ARBA00001937"/>
    </source>
</evidence>
<accession>A0A081BYA1</accession>
<comment type="cofactor">
    <cofactor evidence="2 7">
        <name>NADP(+)</name>
        <dbReference type="ChEBI" id="CHEBI:58349"/>
    </cofactor>
</comment>
<evidence type="ECO:0000256" key="1">
    <source>
        <dbReference type="ARBA" id="ARBA00000188"/>
    </source>
</evidence>
<proteinExistence type="inferred from homology"/>
<dbReference type="GO" id="GO:0070401">
    <property type="term" value="F:NADP+ binding"/>
    <property type="evidence" value="ECO:0007669"/>
    <property type="project" value="UniProtKB-UniRule"/>
</dbReference>
<protein>
    <recommendedName>
        <fullName evidence="4 7">GDP-mannose 4,6-dehydratase</fullName>
        <ecNumber evidence="4 7">4.2.1.47</ecNumber>
    </recommendedName>
    <alternativeName>
        <fullName evidence="7">GDP-D-mannose dehydratase</fullName>
    </alternativeName>
</protein>
<evidence type="ECO:0000256" key="4">
    <source>
        <dbReference type="ARBA" id="ARBA00011989"/>
    </source>
</evidence>
<dbReference type="Proteomes" id="UP000030661">
    <property type="component" value="Unassembled WGS sequence"/>
</dbReference>
<dbReference type="HOGENOM" id="CLU_007383_14_0_0"/>
<evidence type="ECO:0000256" key="5">
    <source>
        <dbReference type="ARBA" id="ARBA00023239"/>
    </source>
</evidence>
<dbReference type="GO" id="GO:0008446">
    <property type="term" value="F:GDP-mannose 4,6-dehydratase activity"/>
    <property type="evidence" value="ECO:0007669"/>
    <property type="project" value="UniProtKB-UniRule"/>
</dbReference>
<comment type="similarity">
    <text evidence="3 7">Belongs to the NAD(P)-dependent epimerase/dehydratase family. GDP-mannose 4,6-dehydratase subfamily.</text>
</comment>
<feature type="domain" description="NAD(P)-binding" evidence="8">
    <location>
        <begin position="7"/>
        <end position="327"/>
    </location>
</feature>
<keyword evidence="10" id="KW-1185">Reference proteome</keyword>
<dbReference type="EMBL" id="DF820465">
    <property type="protein sequence ID" value="GAK57306.1"/>
    <property type="molecule type" value="Genomic_DNA"/>
</dbReference>
<dbReference type="HAMAP" id="MF_00955">
    <property type="entry name" value="GDP_Man_dehydratase"/>
    <property type="match status" value="1"/>
</dbReference>
<dbReference type="SUPFAM" id="SSF51735">
    <property type="entry name" value="NAD(P)-binding Rossmann-fold domains"/>
    <property type="match status" value="1"/>
</dbReference>
<name>A0A081BYA1_VECG1</name>
<evidence type="ECO:0000256" key="3">
    <source>
        <dbReference type="ARBA" id="ARBA00009263"/>
    </source>
</evidence>
<dbReference type="AlphaFoldDB" id="A0A081BYA1"/>
<dbReference type="PANTHER" id="PTHR43715">
    <property type="entry name" value="GDP-MANNOSE 4,6-DEHYDRATASE"/>
    <property type="match status" value="1"/>
</dbReference>
<dbReference type="Gene3D" id="3.40.50.720">
    <property type="entry name" value="NAD(P)-binding Rossmann-like Domain"/>
    <property type="match status" value="1"/>
</dbReference>
<dbReference type="InterPro" id="IPR036291">
    <property type="entry name" value="NAD(P)-bd_dom_sf"/>
</dbReference>
<gene>
    <name evidence="7" type="primary">gmd</name>
    <name evidence="9" type="ORF">U27_04271</name>
</gene>
<dbReference type="CDD" id="cd05260">
    <property type="entry name" value="GDP_MD_SDR_e"/>
    <property type="match status" value="1"/>
</dbReference>
<evidence type="ECO:0000259" key="8">
    <source>
        <dbReference type="Pfam" id="PF16363"/>
    </source>
</evidence>
<reference evidence="9" key="1">
    <citation type="journal article" date="2015" name="PeerJ">
        <title>First genomic representation of candidate bacterial phylum KSB3 points to enhanced environmental sensing as a trigger of wastewater bulking.</title>
        <authorList>
            <person name="Sekiguchi Y."/>
            <person name="Ohashi A."/>
            <person name="Parks D.H."/>
            <person name="Yamauchi T."/>
            <person name="Tyson G.W."/>
            <person name="Hugenholtz P."/>
        </authorList>
    </citation>
    <scope>NUCLEOTIDE SEQUENCE [LARGE SCALE GENOMIC DNA]</scope>
</reference>
<evidence type="ECO:0000256" key="7">
    <source>
        <dbReference type="HAMAP-Rule" id="MF_00955"/>
    </source>
</evidence>
<comment type="caution">
    <text evidence="7">Lacks conserved residue(s) required for the propagation of feature annotation.</text>
</comment>
<dbReference type="PANTHER" id="PTHR43715:SF1">
    <property type="entry name" value="GDP-MANNOSE 4,6 DEHYDRATASE"/>
    <property type="match status" value="1"/>
</dbReference>
<sequence length="341" mass="38965">MMKKRALLTGITGQDGSYLAEFLLKKGYEVAGIIRRLSIPNTRNIEHILGDVTLYDGDLSDQGSLDRIVRDFQPDEVYNLAAQSFVKVSWQEPILTGDITGLGAVRLLEAVRNHKPEARVYQASSSEMFGNNPKEFLDESCHFLATSPYAIAKLYAHRMTINYRESYGMYACAGILFNHESPRRGIEFVTRKITYAVACIAQGVKQSKMGGEIKEPLIKEGKFKLGNMDSSRDWGYAKDYVEMMWLMLQQETPDEYVIATGRNTTIREFLDIAFNVVGIDDWQCYVELDPRFQRPSDLRYLRGNSSKAQRELGWQPQTTLEELVQVMVEADIELVKHYELR</sequence>
<comment type="catalytic activity">
    <reaction evidence="1 7">
        <text>GDP-alpha-D-mannose = GDP-4-dehydro-alpha-D-rhamnose + H2O</text>
        <dbReference type="Rhea" id="RHEA:23820"/>
        <dbReference type="ChEBI" id="CHEBI:15377"/>
        <dbReference type="ChEBI" id="CHEBI:57527"/>
        <dbReference type="ChEBI" id="CHEBI:57964"/>
        <dbReference type="EC" id="4.2.1.47"/>
    </reaction>
</comment>
<evidence type="ECO:0000256" key="6">
    <source>
        <dbReference type="ARBA" id="ARBA00059383"/>
    </source>
</evidence>
<dbReference type="eggNOG" id="COG1089">
    <property type="taxonomic scope" value="Bacteria"/>
</dbReference>
<dbReference type="InterPro" id="IPR006368">
    <property type="entry name" value="GDP_Man_deHydtase"/>
</dbReference>
<evidence type="ECO:0000313" key="10">
    <source>
        <dbReference type="Proteomes" id="UP000030661"/>
    </source>
</evidence>
<dbReference type="FunFam" id="3.40.50.720:FF:000924">
    <property type="entry name" value="GDP-mannose 4,6 dehydratase"/>
    <property type="match status" value="1"/>
</dbReference>
<dbReference type="InterPro" id="IPR016040">
    <property type="entry name" value="NAD(P)-bd_dom"/>
</dbReference>
<organism evidence="9">
    <name type="scientific">Vecturithrix granuli</name>
    <dbReference type="NCBI Taxonomy" id="1499967"/>
    <lineage>
        <taxon>Bacteria</taxon>
        <taxon>Candidatus Moduliflexota</taxon>
        <taxon>Candidatus Vecturitrichia</taxon>
        <taxon>Candidatus Vecturitrichales</taxon>
        <taxon>Candidatus Vecturitrichaceae</taxon>
        <taxon>Candidatus Vecturithrix</taxon>
    </lineage>
</organism>